<dbReference type="KEGG" id="tdf:H9L22_10230"/>
<proteinExistence type="predicted"/>
<protein>
    <submittedName>
        <fullName evidence="1">Uncharacterized protein</fullName>
    </submittedName>
</protein>
<organism evidence="1 2">
    <name type="scientific">Tessaracoccus defluvii</name>
    <dbReference type="NCBI Taxonomy" id="1285901"/>
    <lineage>
        <taxon>Bacteria</taxon>
        <taxon>Bacillati</taxon>
        <taxon>Actinomycetota</taxon>
        <taxon>Actinomycetes</taxon>
        <taxon>Propionibacteriales</taxon>
        <taxon>Propionibacteriaceae</taxon>
        <taxon>Tessaracoccus</taxon>
    </lineage>
</organism>
<dbReference type="RefSeq" id="WP_187719826.1">
    <property type="nucleotide sequence ID" value="NZ_BAABBL010000008.1"/>
</dbReference>
<dbReference type="EMBL" id="CP060789">
    <property type="protein sequence ID" value="QNP54688.1"/>
    <property type="molecule type" value="Genomic_DNA"/>
</dbReference>
<evidence type="ECO:0000313" key="2">
    <source>
        <dbReference type="Proteomes" id="UP000516117"/>
    </source>
</evidence>
<evidence type="ECO:0000313" key="1">
    <source>
        <dbReference type="EMBL" id="QNP54688.1"/>
    </source>
</evidence>
<gene>
    <name evidence="1" type="ORF">H9L22_10230</name>
</gene>
<keyword evidence="2" id="KW-1185">Reference proteome</keyword>
<accession>A0A7H0H2C2</accession>
<name>A0A7H0H2C2_9ACTN</name>
<sequence>MMTIAELAERMVARALPHMEDGAARILRDDLDAGEFEVAAITALEGAPLAMDFSDVRNLGLLAASFETPDREIALRAIARHKARSAA</sequence>
<dbReference type="AlphaFoldDB" id="A0A7H0H2C2"/>
<dbReference type="Proteomes" id="UP000516117">
    <property type="component" value="Chromosome"/>
</dbReference>
<reference evidence="1 2" key="1">
    <citation type="submission" date="2020-08" db="EMBL/GenBank/DDBJ databases">
        <title>Genome sequence of Tessaracoccus defluvii JCM 17540T.</title>
        <authorList>
            <person name="Hyun D.-W."/>
            <person name="Bae J.-W."/>
        </authorList>
    </citation>
    <scope>NUCLEOTIDE SEQUENCE [LARGE SCALE GENOMIC DNA]</scope>
    <source>
        <strain evidence="1 2">JCM 17540</strain>
    </source>
</reference>